<comment type="caution">
    <text evidence="2">The sequence shown here is derived from an EMBL/GenBank/DDBJ whole genome shotgun (WGS) entry which is preliminary data.</text>
</comment>
<keyword evidence="3" id="KW-1185">Reference proteome</keyword>
<feature type="compositionally biased region" description="Basic and acidic residues" evidence="1">
    <location>
        <begin position="50"/>
        <end position="68"/>
    </location>
</feature>
<organism evidence="2 3">
    <name type="scientific">Aldrovandia affinis</name>
    <dbReference type="NCBI Taxonomy" id="143900"/>
    <lineage>
        <taxon>Eukaryota</taxon>
        <taxon>Metazoa</taxon>
        <taxon>Chordata</taxon>
        <taxon>Craniata</taxon>
        <taxon>Vertebrata</taxon>
        <taxon>Euteleostomi</taxon>
        <taxon>Actinopterygii</taxon>
        <taxon>Neopterygii</taxon>
        <taxon>Teleostei</taxon>
        <taxon>Notacanthiformes</taxon>
        <taxon>Halosauridae</taxon>
        <taxon>Aldrovandia</taxon>
    </lineage>
</organism>
<reference evidence="2" key="1">
    <citation type="journal article" date="2023" name="Science">
        <title>Genome structures resolve the early diversification of teleost fishes.</title>
        <authorList>
            <person name="Parey E."/>
            <person name="Louis A."/>
            <person name="Montfort J."/>
            <person name="Bouchez O."/>
            <person name="Roques C."/>
            <person name="Iampietro C."/>
            <person name="Lluch J."/>
            <person name="Castinel A."/>
            <person name="Donnadieu C."/>
            <person name="Desvignes T."/>
            <person name="Floi Bucao C."/>
            <person name="Jouanno E."/>
            <person name="Wen M."/>
            <person name="Mejri S."/>
            <person name="Dirks R."/>
            <person name="Jansen H."/>
            <person name="Henkel C."/>
            <person name="Chen W.J."/>
            <person name="Zahm M."/>
            <person name="Cabau C."/>
            <person name="Klopp C."/>
            <person name="Thompson A.W."/>
            <person name="Robinson-Rechavi M."/>
            <person name="Braasch I."/>
            <person name="Lecointre G."/>
            <person name="Bobe J."/>
            <person name="Postlethwait J.H."/>
            <person name="Berthelot C."/>
            <person name="Roest Crollius H."/>
            <person name="Guiguen Y."/>
        </authorList>
    </citation>
    <scope>NUCLEOTIDE SEQUENCE</scope>
    <source>
        <strain evidence="2">NC1722</strain>
    </source>
</reference>
<feature type="region of interest" description="Disordered" evidence="1">
    <location>
        <begin position="35"/>
        <end position="87"/>
    </location>
</feature>
<dbReference type="Proteomes" id="UP001221898">
    <property type="component" value="Unassembled WGS sequence"/>
</dbReference>
<dbReference type="EMBL" id="JAINUG010000111">
    <property type="protein sequence ID" value="KAJ8395922.1"/>
    <property type="molecule type" value="Genomic_DNA"/>
</dbReference>
<dbReference type="AlphaFoldDB" id="A0AAD7WGA8"/>
<gene>
    <name evidence="2" type="ORF">AAFF_G00026300</name>
</gene>
<name>A0AAD7WGA8_9TELE</name>
<accession>A0AAD7WGA8</accession>
<evidence type="ECO:0000256" key="1">
    <source>
        <dbReference type="SAM" id="MobiDB-lite"/>
    </source>
</evidence>
<sequence>MRTQRLRERQEEYKRERDQQFQYKTLDNITGILIETGEISSSSSSDEEQEGRAQKRQKTSETDTHDQLQQRVRLQQNPRERRNSSLMLLKQTQMIRYHKSFSI</sequence>
<evidence type="ECO:0000313" key="2">
    <source>
        <dbReference type="EMBL" id="KAJ8395922.1"/>
    </source>
</evidence>
<protein>
    <submittedName>
        <fullName evidence="2">Uncharacterized protein</fullName>
    </submittedName>
</protein>
<evidence type="ECO:0000313" key="3">
    <source>
        <dbReference type="Proteomes" id="UP001221898"/>
    </source>
</evidence>
<proteinExistence type="predicted"/>